<dbReference type="RefSeq" id="WP_036544624.1">
    <property type="nucleotide sequence ID" value="NZ_JMSZ01000016.1"/>
</dbReference>
<dbReference type="STRING" id="267850.ADINL_1057"/>
<evidence type="ECO:0000256" key="4">
    <source>
        <dbReference type="ARBA" id="ARBA00022692"/>
    </source>
</evidence>
<keyword evidence="9" id="KW-1185">Reference proteome</keyword>
<evidence type="ECO:0000256" key="1">
    <source>
        <dbReference type="ARBA" id="ARBA00004651"/>
    </source>
</evidence>
<feature type="transmembrane region" description="Helical" evidence="7">
    <location>
        <begin position="108"/>
        <end position="126"/>
    </location>
</feature>
<dbReference type="GO" id="GO:0000041">
    <property type="term" value="P:transition metal ion transport"/>
    <property type="evidence" value="ECO:0007669"/>
    <property type="project" value="InterPro"/>
</dbReference>
<evidence type="ECO:0000256" key="3">
    <source>
        <dbReference type="ARBA" id="ARBA00022475"/>
    </source>
</evidence>
<dbReference type="InterPro" id="IPR002751">
    <property type="entry name" value="CbiM/NikMN"/>
</dbReference>
<dbReference type="Pfam" id="PF01891">
    <property type="entry name" value="CbiM"/>
    <property type="match status" value="1"/>
</dbReference>
<comment type="caution">
    <text evidence="8">The sequence shown here is derived from an EMBL/GenBank/DDBJ whole genome shotgun (WGS) entry which is preliminary data.</text>
</comment>
<feature type="transmembrane region" description="Helical" evidence="7">
    <location>
        <begin position="183"/>
        <end position="205"/>
    </location>
</feature>
<accession>A0A063Y5S6</accession>
<feature type="transmembrane region" description="Helical" evidence="7">
    <location>
        <begin position="138"/>
        <end position="171"/>
    </location>
</feature>
<gene>
    <name evidence="8" type="ORF">ADINL_1057</name>
</gene>
<comment type="subcellular location">
    <subcellularLocation>
        <location evidence="1">Cell membrane</location>
        <topology evidence="1">Multi-pass membrane protein</topology>
    </subcellularLocation>
</comment>
<dbReference type="OrthoDB" id="5297929at2"/>
<evidence type="ECO:0000313" key="9">
    <source>
        <dbReference type="Proteomes" id="UP000027318"/>
    </source>
</evidence>
<dbReference type="Proteomes" id="UP000027318">
    <property type="component" value="Unassembled WGS sequence"/>
</dbReference>
<evidence type="ECO:0000256" key="6">
    <source>
        <dbReference type="ARBA" id="ARBA00023136"/>
    </source>
</evidence>
<dbReference type="AlphaFoldDB" id="A0A063Y5S6"/>
<dbReference type="GO" id="GO:0005886">
    <property type="term" value="C:plasma membrane"/>
    <property type="evidence" value="ECO:0007669"/>
    <property type="project" value="UniProtKB-SubCell"/>
</dbReference>
<evidence type="ECO:0000256" key="5">
    <source>
        <dbReference type="ARBA" id="ARBA00022989"/>
    </source>
</evidence>
<proteinExistence type="predicted"/>
<name>A0A063Y5S6_9GAMM</name>
<protein>
    <submittedName>
        <fullName evidence="8">Putative membrane protein</fullName>
    </submittedName>
</protein>
<keyword evidence="6 7" id="KW-0472">Membrane</keyword>
<keyword evidence="3" id="KW-1003">Cell membrane</keyword>
<evidence type="ECO:0000256" key="7">
    <source>
        <dbReference type="SAM" id="Phobius"/>
    </source>
</evidence>
<dbReference type="Gene3D" id="1.10.1760.20">
    <property type="match status" value="1"/>
</dbReference>
<keyword evidence="4 7" id="KW-0812">Transmembrane</keyword>
<feature type="transmembrane region" description="Helical" evidence="7">
    <location>
        <begin position="12"/>
        <end position="29"/>
    </location>
</feature>
<feature type="transmembrane region" description="Helical" evidence="7">
    <location>
        <begin position="71"/>
        <end position="96"/>
    </location>
</feature>
<feature type="transmembrane region" description="Helical" evidence="7">
    <location>
        <begin position="41"/>
        <end position="59"/>
    </location>
</feature>
<sequence length="222" mass="24950">MNVTVGVLSTSWIWGSAVFYGVLLLWIVKRIPWSVILRERGIQHLLFGSAALLVLLWQLRAGVTDYLTIYFLGLTTLTLMFGWDLAVLVGSVVMLVMTLLGVESWQMLPVNLVCNVVIPAWVSIAVLRVVEARLPKNFFIYMFLCAFAGAGLAVGISGLSMALILWLDGIYSWAKIYHDYAQYLPLIMLPEGLINGIIMTGMMVFHPDWIRTFDAKIYIDDQ</sequence>
<organism evidence="8 9">
    <name type="scientific">Nitrincola lacisaponensis</name>
    <dbReference type="NCBI Taxonomy" id="267850"/>
    <lineage>
        <taxon>Bacteria</taxon>
        <taxon>Pseudomonadati</taxon>
        <taxon>Pseudomonadota</taxon>
        <taxon>Gammaproteobacteria</taxon>
        <taxon>Oceanospirillales</taxon>
        <taxon>Oceanospirillaceae</taxon>
        <taxon>Nitrincola</taxon>
    </lineage>
</organism>
<dbReference type="EMBL" id="JMSZ01000016">
    <property type="protein sequence ID" value="KDE40465.1"/>
    <property type="molecule type" value="Genomic_DNA"/>
</dbReference>
<keyword evidence="5 7" id="KW-1133">Transmembrane helix</keyword>
<evidence type="ECO:0000313" key="8">
    <source>
        <dbReference type="EMBL" id="KDE40465.1"/>
    </source>
</evidence>
<keyword evidence="2" id="KW-0813">Transport</keyword>
<evidence type="ECO:0000256" key="2">
    <source>
        <dbReference type="ARBA" id="ARBA00022448"/>
    </source>
</evidence>
<reference evidence="8 9" key="1">
    <citation type="journal article" date="2005" name="Int. J. Syst. Evol. Microbiol.">
        <title>Nitrincola lacisaponensis gen. nov., sp. nov., a novel alkaliphilic bacterium isolated from an alkaline, saline lake.</title>
        <authorList>
            <person name="Dimitriu P.A."/>
            <person name="Shukla S.K."/>
            <person name="Conradt J."/>
            <person name="Marquez M.C."/>
            <person name="Ventosa A."/>
            <person name="Maglia A."/>
            <person name="Peyton B.M."/>
            <person name="Pinkart H.C."/>
            <person name="Mormile M.R."/>
        </authorList>
    </citation>
    <scope>NUCLEOTIDE SEQUENCE [LARGE SCALE GENOMIC DNA]</scope>
    <source>
        <strain evidence="8 9">4CA</strain>
    </source>
</reference>